<reference evidence="1" key="1">
    <citation type="journal article" date="2012" name="PLoS ONE">
        <title>Gene sets for utilization of primary and secondary nutrition supplies in the distal gut of endangered iberian lynx.</title>
        <authorList>
            <person name="Alcaide M."/>
            <person name="Messina E."/>
            <person name="Richter M."/>
            <person name="Bargiela R."/>
            <person name="Peplies J."/>
            <person name="Huws S.A."/>
            <person name="Newbold C.J."/>
            <person name="Golyshin P.N."/>
            <person name="Simon M.A."/>
            <person name="Lopez G."/>
            <person name="Yakimov M.M."/>
            <person name="Ferrer M."/>
        </authorList>
    </citation>
    <scope>NUCLEOTIDE SEQUENCE</scope>
</reference>
<comment type="caution">
    <text evidence="1">The sequence shown here is derived from an EMBL/GenBank/DDBJ whole genome shotgun (WGS) entry which is preliminary data.</text>
</comment>
<dbReference type="AlphaFoldDB" id="J9GS42"/>
<organism evidence="1">
    <name type="scientific">gut metagenome</name>
    <dbReference type="NCBI Taxonomy" id="749906"/>
    <lineage>
        <taxon>unclassified sequences</taxon>
        <taxon>metagenomes</taxon>
        <taxon>organismal metagenomes</taxon>
    </lineage>
</organism>
<proteinExistence type="predicted"/>
<name>J9GS42_9ZZZZ</name>
<evidence type="ECO:0000313" key="1">
    <source>
        <dbReference type="EMBL" id="EJX10749.1"/>
    </source>
</evidence>
<protein>
    <submittedName>
        <fullName evidence="1">Uncharacterized protein</fullName>
    </submittedName>
</protein>
<dbReference type="EMBL" id="AMCI01000100">
    <property type="protein sequence ID" value="EJX10749.1"/>
    <property type="molecule type" value="Genomic_DNA"/>
</dbReference>
<gene>
    <name evidence="1" type="ORF">EVA_00555</name>
</gene>
<sequence length="39" mass="4338">MSYISLASDVAFSWRLESILIKGNSRVGNRRLASALHSM</sequence>
<accession>J9GS42</accession>